<evidence type="ECO:0000259" key="1">
    <source>
        <dbReference type="Pfam" id="PF01683"/>
    </source>
</evidence>
<keyword evidence="3" id="KW-1185">Reference proteome</keyword>
<comment type="caution">
    <text evidence="2">The sequence shown here is derived from an EMBL/GenBank/DDBJ whole genome shotgun (WGS) entry which is preliminary data.</text>
</comment>
<dbReference type="EMBL" id="REGN01007924">
    <property type="protein sequence ID" value="RNA04907.1"/>
    <property type="molecule type" value="Genomic_DNA"/>
</dbReference>
<dbReference type="InterPro" id="IPR006149">
    <property type="entry name" value="EB_dom"/>
</dbReference>
<dbReference type="Proteomes" id="UP000276133">
    <property type="component" value="Unassembled WGS sequence"/>
</dbReference>
<evidence type="ECO:0000313" key="2">
    <source>
        <dbReference type="EMBL" id="RNA04907.1"/>
    </source>
</evidence>
<organism evidence="2 3">
    <name type="scientific">Brachionus plicatilis</name>
    <name type="common">Marine rotifer</name>
    <name type="synonym">Brachionus muelleri</name>
    <dbReference type="NCBI Taxonomy" id="10195"/>
    <lineage>
        <taxon>Eukaryota</taxon>
        <taxon>Metazoa</taxon>
        <taxon>Spiralia</taxon>
        <taxon>Gnathifera</taxon>
        <taxon>Rotifera</taxon>
        <taxon>Eurotatoria</taxon>
        <taxon>Monogononta</taxon>
        <taxon>Pseudotrocha</taxon>
        <taxon>Ploima</taxon>
        <taxon>Brachionidae</taxon>
        <taxon>Brachionus</taxon>
    </lineage>
</organism>
<accession>A0A3M7Q0C2</accession>
<evidence type="ECO:0000313" key="3">
    <source>
        <dbReference type="Proteomes" id="UP000276133"/>
    </source>
</evidence>
<dbReference type="AlphaFoldDB" id="A0A3M7Q0C2"/>
<dbReference type="Pfam" id="PF01683">
    <property type="entry name" value="EB"/>
    <property type="match status" value="1"/>
</dbReference>
<proteinExistence type="predicted"/>
<sequence length="156" mass="18097">MSKVVFYSVCDETKYFDSDICLARVTEFEQCFSTDMCLKDMVCNDTRCVCSDNYYYSDKCVPQKLLNQRCEKDFECWSEKGLVCDSNICTCELSYTWSITLSKCLLTYGKKGCNNNNECNQDEKLICVDENFNQENESQLHLCNCISAKFAEFSRP</sequence>
<feature type="domain" description="EB" evidence="1">
    <location>
        <begin position="54"/>
        <end position="98"/>
    </location>
</feature>
<reference evidence="2 3" key="1">
    <citation type="journal article" date="2018" name="Sci. Rep.">
        <title>Genomic signatures of local adaptation to the degree of environmental predictability in rotifers.</title>
        <authorList>
            <person name="Franch-Gras L."/>
            <person name="Hahn C."/>
            <person name="Garcia-Roger E.M."/>
            <person name="Carmona M.J."/>
            <person name="Serra M."/>
            <person name="Gomez A."/>
        </authorList>
    </citation>
    <scope>NUCLEOTIDE SEQUENCE [LARGE SCALE GENOMIC DNA]</scope>
    <source>
        <strain evidence="2">HYR1</strain>
    </source>
</reference>
<gene>
    <name evidence="2" type="ORF">BpHYR1_022848</name>
</gene>
<name>A0A3M7Q0C2_BRAPC</name>
<protein>
    <recommendedName>
        <fullName evidence="1">EB domain-containing protein</fullName>
    </recommendedName>
</protein>